<protein>
    <submittedName>
        <fullName evidence="2">DUF2249 domain-containing protein</fullName>
    </submittedName>
</protein>
<dbReference type="Pfam" id="PF10006">
    <property type="entry name" value="DUF2249"/>
    <property type="match status" value="1"/>
</dbReference>
<evidence type="ECO:0000313" key="2">
    <source>
        <dbReference type="EMBL" id="MDY0396069.1"/>
    </source>
</evidence>
<dbReference type="RefSeq" id="WP_390352578.1">
    <property type="nucleotide sequence ID" value="NZ_JBHUIZ010000003.1"/>
</dbReference>
<name>A0ABU5CBX6_9BACI</name>
<comment type="caution">
    <text evidence="2">The sequence shown here is derived from an EMBL/GenBank/DDBJ whole genome shotgun (WGS) entry which is preliminary data.</text>
</comment>
<proteinExistence type="predicted"/>
<feature type="domain" description="DUF2249" evidence="1">
    <location>
        <begin position="16"/>
        <end position="79"/>
    </location>
</feature>
<dbReference type="Proteomes" id="UP001281447">
    <property type="component" value="Unassembled WGS sequence"/>
</dbReference>
<dbReference type="InterPro" id="IPR018720">
    <property type="entry name" value="DUF2249"/>
</dbReference>
<accession>A0ABU5CBX6</accession>
<evidence type="ECO:0000313" key="3">
    <source>
        <dbReference type="Proteomes" id="UP001281447"/>
    </source>
</evidence>
<reference evidence="2 3" key="1">
    <citation type="submission" date="2023-10" db="EMBL/GenBank/DDBJ databases">
        <title>Virgibacillus halophilus 5B73C genome.</title>
        <authorList>
            <person name="Miliotis G."/>
            <person name="Sengupta P."/>
            <person name="Hameed A."/>
            <person name="Chuvochina M."/>
            <person name="Mcdonagh F."/>
            <person name="Simpson A.C."/>
            <person name="Singh N.K."/>
            <person name="Rekha P.D."/>
            <person name="Raman K."/>
            <person name="Hugenholtz P."/>
            <person name="Venkateswaran K."/>
        </authorList>
    </citation>
    <scope>NUCLEOTIDE SEQUENCE [LARGE SCALE GENOMIC DNA]</scope>
    <source>
        <strain evidence="2 3">5B73C</strain>
    </source>
</reference>
<dbReference type="EMBL" id="JAWDIP010000004">
    <property type="protein sequence ID" value="MDY0396069.1"/>
    <property type="molecule type" value="Genomic_DNA"/>
</dbReference>
<evidence type="ECO:0000259" key="1">
    <source>
        <dbReference type="Pfam" id="PF10006"/>
    </source>
</evidence>
<keyword evidence="3" id="KW-1185">Reference proteome</keyword>
<organism evidence="2 3">
    <name type="scientific">Tigheibacillus halophilus</name>
    <dbReference type="NCBI Taxonomy" id="361280"/>
    <lineage>
        <taxon>Bacteria</taxon>
        <taxon>Bacillati</taxon>
        <taxon>Bacillota</taxon>
        <taxon>Bacilli</taxon>
        <taxon>Bacillales</taxon>
        <taxon>Bacillaceae</taxon>
        <taxon>Tigheibacillus</taxon>
    </lineage>
</organism>
<gene>
    <name evidence="2" type="ORF">RWE15_18990</name>
</gene>
<sequence>MYEKGDFSVRIFAPAIESSVRHEKIFAAFDLLRPGQVLELTNDHNPKPLQYQFAMEREGQFSWEYLQRGPETWRVAIGKEK</sequence>